<evidence type="ECO:0000313" key="2">
    <source>
        <dbReference type="EMBL" id="KAA0891297.1"/>
    </source>
</evidence>
<dbReference type="InterPro" id="IPR011051">
    <property type="entry name" value="RmlC_Cupin_sf"/>
</dbReference>
<dbReference type="OrthoDB" id="9798288at2"/>
<feature type="domain" description="DUF985" evidence="1">
    <location>
        <begin position="35"/>
        <end position="58"/>
    </location>
</feature>
<dbReference type="PANTHER" id="PTHR33387">
    <property type="entry name" value="RMLC-LIKE JELLY ROLL FOLD PROTEIN"/>
    <property type="match status" value="1"/>
</dbReference>
<comment type="caution">
    <text evidence="2">The sequence shown here is derived from an EMBL/GenBank/DDBJ whole genome shotgun (WGS) entry which is preliminary data.</text>
</comment>
<organism evidence="2 3">
    <name type="scientific">Oryzomonas rubra</name>
    <dbReference type="NCBI Taxonomy" id="2509454"/>
    <lineage>
        <taxon>Bacteria</taxon>
        <taxon>Pseudomonadati</taxon>
        <taxon>Thermodesulfobacteriota</taxon>
        <taxon>Desulfuromonadia</taxon>
        <taxon>Geobacterales</taxon>
        <taxon>Geobacteraceae</taxon>
        <taxon>Oryzomonas</taxon>
    </lineage>
</organism>
<evidence type="ECO:0000259" key="1">
    <source>
        <dbReference type="Pfam" id="PF06172"/>
    </source>
</evidence>
<reference evidence="2 3" key="1">
    <citation type="submission" date="2019-04" db="EMBL/GenBank/DDBJ databases">
        <title>Geobacter ruber sp. nov., ferric-reducing bacteria isolated from paddy soil.</title>
        <authorList>
            <person name="Xu Z."/>
            <person name="Masuda Y."/>
            <person name="Itoh H."/>
            <person name="Senoo K."/>
        </authorList>
    </citation>
    <scope>NUCLEOTIDE SEQUENCE [LARGE SCALE GENOMIC DNA]</scope>
    <source>
        <strain evidence="2 3">Red88</strain>
    </source>
</reference>
<evidence type="ECO:0000313" key="3">
    <source>
        <dbReference type="Proteomes" id="UP000324298"/>
    </source>
</evidence>
<name>A0A5A9XDW4_9BACT</name>
<dbReference type="SUPFAM" id="SSF51182">
    <property type="entry name" value="RmlC-like cupins"/>
    <property type="match status" value="1"/>
</dbReference>
<sequence length="81" mass="8988">MHTHTAAYWTERLQLARHPEGGWFRETSRAAEKVAGSGDFALVGCTVAPGFDFNDFELGNQNDLAELFPQHEALIGRLTRG</sequence>
<dbReference type="InterPro" id="IPR014710">
    <property type="entry name" value="RmlC-like_jellyroll"/>
</dbReference>
<proteinExistence type="predicted"/>
<dbReference type="RefSeq" id="WP_149307661.1">
    <property type="nucleotide sequence ID" value="NZ_SRSD01000006.1"/>
</dbReference>
<dbReference type="Gene3D" id="2.60.120.10">
    <property type="entry name" value="Jelly Rolls"/>
    <property type="match status" value="2"/>
</dbReference>
<protein>
    <recommendedName>
        <fullName evidence="1">DUF985 domain-containing protein</fullName>
    </recommendedName>
</protein>
<gene>
    <name evidence="2" type="ORF">ET418_10970</name>
</gene>
<dbReference type="Proteomes" id="UP000324298">
    <property type="component" value="Unassembled WGS sequence"/>
</dbReference>
<dbReference type="AlphaFoldDB" id="A0A5A9XDW4"/>
<dbReference type="InterPro" id="IPR009327">
    <property type="entry name" value="Cupin_DUF985"/>
</dbReference>
<dbReference type="Pfam" id="PF06172">
    <property type="entry name" value="Cupin_5"/>
    <property type="match status" value="1"/>
</dbReference>
<dbReference type="EMBL" id="SRSD01000006">
    <property type="protein sequence ID" value="KAA0891297.1"/>
    <property type="molecule type" value="Genomic_DNA"/>
</dbReference>
<keyword evidence="3" id="KW-1185">Reference proteome</keyword>
<dbReference type="InterPro" id="IPR039935">
    <property type="entry name" value="YML079W-like"/>
</dbReference>
<dbReference type="PANTHER" id="PTHR33387:SF3">
    <property type="entry name" value="DUF985 DOMAIN-CONTAINING PROTEIN"/>
    <property type="match status" value="1"/>
</dbReference>
<accession>A0A5A9XDW4</accession>